<dbReference type="GO" id="GO:0016810">
    <property type="term" value="F:hydrolase activity, acting on carbon-nitrogen (but not peptide) bonds"/>
    <property type="evidence" value="ECO:0007669"/>
    <property type="project" value="InterPro"/>
</dbReference>
<dbReference type="Pfam" id="PF01522">
    <property type="entry name" value="Polysacc_deac_1"/>
    <property type="match status" value="1"/>
</dbReference>
<dbReference type="PROSITE" id="PS51677">
    <property type="entry name" value="NODB"/>
    <property type="match status" value="1"/>
</dbReference>
<dbReference type="InterPro" id="IPR002509">
    <property type="entry name" value="NODB_dom"/>
</dbReference>
<proteinExistence type="predicted"/>
<dbReference type="GO" id="GO:0005576">
    <property type="term" value="C:extracellular region"/>
    <property type="evidence" value="ECO:0007669"/>
    <property type="project" value="UniProtKB-SubCell"/>
</dbReference>
<sequence length="324" mass="37974">MINKIKRRSQWLIKDLFYSFKSTDYWRSKKGRCVICYHGIDHVGSLGFNTRFISQKNLESQIVFFKKHFHIATIKDYVLGNYPKNVFTIVLTFDDGYRNNLELVVPLLEKHQVPATFFITSIQASGHNILWSDHLDLGFGYTQSNIQINGREFQKKKDGFYERSSGLSLKNVCRQEDFLFKESMMRMVSEEFKNNPKLDIYWQLMDAKQISSLKNSQWVTIGSHGHFHNNLGLIGLEDTKADLLNSKNYLENLLEDEVKFLAFPDGSYNKETLDLAQKIGYDYQFAIEYLHEGDYKDKRLFNRIGNNPFIKLEHQAKCLIDGHY</sequence>
<evidence type="ECO:0000256" key="1">
    <source>
        <dbReference type="ARBA" id="ARBA00004613"/>
    </source>
</evidence>
<keyword evidence="5" id="KW-1185">Reference proteome</keyword>
<dbReference type="EMBL" id="LQZQ01000005">
    <property type="protein sequence ID" value="KYG80164.1"/>
    <property type="molecule type" value="Genomic_DNA"/>
</dbReference>
<dbReference type="PANTHER" id="PTHR34216:SF3">
    <property type="entry name" value="POLY-BETA-1,6-N-ACETYL-D-GLUCOSAMINE N-DEACETYLASE"/>
    <property type="match status" value="1"/>
</dbReference>
<keyword evidence="2" id="KW-0732">Signal</keyword>
<protein>
    <recommendedName>
        <fullName evidence="3">NodB homology domain-containing protein</fullName>
    </recommendedName>
</protein>
<reference evidence="4" key="1">
    <citation type="submission" date="2016-01" db="EMBL/GenBank/DDBJ databases">
        <title>Genome sequencing of Roseivirga ehrenbergii KMM 6017.</title>
        <authorList>
            <person name="Selvaratnam C."/>
            <person name="Thevarajoo S."/>
            <person name="Goh K.M."/>
            <person name="Ee R."/>
            <person name="Chan K.-G."/>
            <person name="Chong C.S."/>
        </authorList>
    </citation>
    <scope>NUCLEOTIDE SEQUENCE [LARGE SCALE GENOMIC DNA]</scope>
    <source>
        <strain evidence="4">KMM 6017</strain>
    </source>
</reference>
<dbReference type="Gene3D" id="3.20.20.370">
    <property type="entry name" value="Glycoside hydrolase/deacetylase"/>
    <property type="match status" value="1"/>
</dbReference>
<name>A0A150XN80_ROSEK</name>
<evidence type="ECO:0000313" key="4">
    <source>
        <dbReference type="EMBL" id="KYG80164.1"/>
    </source>
</evidence>
<dbReference type="SUPFAM" id="SSF88713">
    <property type="entry name" value="Glycoside hydrolase/deacetylase"/>
    <property type="match status" value="1"/>
</dbReference>
<dbReference type="STRING" id="279360.MB14_16615"/>
<dbReference type="Proteomes" id="UP000075583">
    <property type="component" value="Unassembled WGS sequence"/>
</dbReference>
<evidence type="ECO:0000313" key="5">
    <source>
        <dbReference type="Proteomes" id="UP000075583"/>
    </source>
</evidence>
<evidence type="ECO:0000259" key="3">
    <source>
        <dbReference type="PROSITE" id="PS51677"/>
    </source>
</evidence>
<dbReference type="OrthoDB" id="9778320at2"/>
<comment type="caution">
    <text evidence="4">The sequence shown here is derived from an EMBL/GenBank/DDBJ whole genome shotgun (WGS) entry which is preliminary data.</text>
</comment>
<dbReference type="InterPro" id="IPR011330">
    <property type="entry name" value="Glyco_hydro/deAcase_b/a-brl"/>
</dbReference>
<organism evidence="4 5">
    <name type="scientific">Roseivirga ehrenbergii (strain DSM 102268 / JCM 13514 / KCTC 12282 / NCIMB 14502 / KMM 6017)</name>
    <dbReference type="NCBI Taxonomy" id="279360"/>
    <lineage>
        <taxon>Bacteria</taxon>
        <taxon>Pseudomonadati</taxon>
        <taxon>Bacteroidota</taxon>
        <taxon>Cytophagia</taxon>
        <taxon>Cytophagales</taxon>
        <taxon>Roseivirgaceae</taxon>
        <taxon>Roseivirga</taxon>
    </lineage>
</organism>
<dbReference type="PANTHER" id="PTHR34216">
    <property type="match status" value="1"/>
</dbReference>
<evidence type="ECO:0000256" key="2">
    <source>
        <dbReference type="ARBA" id="ARBA00022729"/>
    </source>
</evidence>
<accession>A0A150XN80</accession>
<dbReference type="CDD" id="cd10918">
    <property type="entry name" value="CE4_NodB_like_5s_6s"/>
    <property type="match status" value="1"/>
</dbReference>
<dbReference type="AlphaFoldDB" id="A0A150XN80"/>
<dbReference type="InterPro" id="IPR051398">
    <property type="entry name" value="Polysacch_Deacetylase"/>
</dbReference>
<gene>
    <name evidence="4" type="ORF">MB14_16615</name>
</gene>
<dbReference type="RefSeq" id="WP_062590636.1">
    <property type="nucleotide sequence ID" value="NZ_LQZQ01000005.1"/>
</dbReference>
<dbReference type="GO" id="GO:0005975">
    <property type="term" value="P:carbohydrate metabolic process"/>
    <property type="evidence" value="ECO:0007669"/>
    <property type="project" value="InterPro"/>
</dbReference>
<feature type="domain" description="NodB homology" evidence="3">
    <location>
        <begin position="87"/>
        <end position="324"/>
    </location>
</feature>
<comment type="subcellular location">
    <subcellularLocation>
        <location evidence="1">Secreted</location>
    </subcellularLocation>
</comment>